<protein>
    <submittedName>
        <fullName evidence="3">DNA-binding helix-turn-helix protein</fullName>
    </submittedName>
</protein>
<dbReference type="EMBL" id="CBEP010000145">
    <property type="protein sequence ID" value="CDC06144.1"/>
    <property type="molecule type" value="Genomic_DNA"/>
</dbReference>
<dbReference type="PANTHER" id="PTHR46558:SF11">
    <property type="entry name" value="HTH-TYPE TRANSCRIPTIONAL REGULATOR XRE"/>
    <property type="match status" value="1"/>
</dbReference>
<name>R6NCV4_9FIRM</name>
<dbReference type="Proteomes" id="UP000018168">
    <property type="component" value="Unassembled WGS sequence"/>
</dbReference>
<dbReference type="GO" id="GO:0003677">
    <property type="term" value="F:DNA binding"/>
    <property type="evidence" value="ECO:0007669"/>
    <property type="project" value="UniProtKB-KW"/>
</dbReference>
<evidence type="ECO:0000313" key="3">
    <source>
        <dbReference type="EMBL" id="CDC06144.1"/>
    </source>
</evidence>
<dbReference type="Gene3D" id="1.10.260.40">
    <property type="entry name" value="lambda repressor-like DNA-binding domains"/>
    <property type="match status" value="1"/>
</dbReference>
<dbReference type="SMART" id="SM00530">
    <property type="entry name" value="HTH_XRE"/>
    <property type="match status" value="1"/>
</dbReference>
<comment type="caution">
    <text evidence="3">The sequence shown here is derived from an EMBL/GenBank/DDBJ whole genome shotgun (WGS) entry which is preliminary data.</text>
</comment>
<dbReference type="SUPFAM" id="SSF47413">
    <property type="entry name" value="lambda repressor-like DNA-binding domains"/>
    <property type="match status" value="1"/>
</dbReference>
<evidence type="ECO:0000256" key="1">
    <source>
        <dbReference type="ARBA" id="ARBA00023125"/>
    </source>
</evidence>
<dbReference type="CDD" id="cd00093">
    <property type="entry name" value="HTH_XRE"/>
    <property type="match status" value="1"/>
</dbReference>
<sequence length="57" mass="6458">MREDRDLSQAALAKLLNVSQSTYSRYESGYLDIPSNILIALARFYQVSVDYILGLTD</sequence>
<organism evidence="3 4">
    <name type="scientific">[Clostridium] leptum CAG:27</name>
    <dbReference type="NCBI Taxonomy" id="1263068"/>
    <lineage>
        <taxon>Bacteria</taxon>
        <taxon>Bacillati</taxon>
        <taxon>Bacillota</taxon>
        <taxon>Clostridia</taxon>
        <taxon>Eubacteriales</taxon>
        <taxon>Oscillospiraceae</taxon>
        <taxon>Oscillospiraceae incertae sedis</taxon>
    </lineage>
</organism>
<accession>R6NCV4</accession>
<dbReference type="InterPro" id="IPR010982">
    <property type="entry name" value="Lambda_DNA-bd_dom_sf"/>
</dbReference>
<proteinExistence type="predicted"/>
<dbReference type="PROSITE" id="PS50943">
    <property type="entry name" value="HTH_CROC1"/>
    <property type="match status" value="1"/>
</dbReference>
<dbReference type="PANTHER" id="PTHR46558">
    <property type="entry name" value="TRACRIPTIONAL REGULATORY PROTEIN-RELATED-RELATED"/>
    <property type="match status" value="1"/>
</dbReference>
<keyword evidence="1 3" id="KW-0238">DNA-binding</keyword>
<dbReference type="AlphaFoldDB" id="R6NCV4"/>
<feature type="domain" description="HTH cro/C1-type" evidence="2">
    <location>
        <begin position="1"/>
        <end position="52"/>
    </location>
</feature>
<evidence type="ECO:0000313" key="4">
    <source>
        <dbReference type="Proteomes" id="UP000018168"/>
    </source>
</evidence>
<evidence type="ECO:0000259" key="2">
    <source>
        <dbReference type="PROSITE" id="PS50943"/>
    </source>
</evidence>
<dbReference type="InterPro" id="IPR001387">
    <property type="entry name" value="Cro/C1-type_HTH"/>
</dbReference>
<gene>
    <name evidence="3" type="ORF">BN578_01312</name>
</gene>
<dbReference type="Pfam" id="PF01381">
    <property type="entry name" value="HTH_3"/>
    <property type="match status" value="1"/>
</dbReference>
<reference evidence="3" key="1">
    <citation type="submission" date="2012-11" db="EMBL/GenBank/DDBJ databases">
        <title>Dependencies among metagenomic species, viruses, plasmids and units of genetic variation.</title>
        <authorList>
            <person name="Nielsen H.B."/>
            <person name="Almeida M."/>
            <person name="Juncker A.S."/>
            <person name="Rasmussen S."/>
            <person name="Li J."/>
            <person name="Sunagawa S."/>
            <person name="Plichta D."/>
            <person name="Gautier L."/>
            <person name="Le Chatelier E."/>
            <person name="Peletier E."/>
            <person name="Bonde I."/>
            <person name="Nielsen T."/>
            <person name="Manichanh C."/>
            <person name="Arumugam M."/>
            <person name="Batto J."/>
            <person name="Santos M.B.Q.D."/>
            <person name="Blom N."/>
            <person name="Borruel N."/>
            <person name="Burgdorf K.S."/>
            <person name="Boumezbeur F."/>
            <person name="Casellas F."/>
            <person name="Dore J."/>
            <person name="Guarner F."/>
            <person name="Hansen T."/>
            <person name="Hildebrand F."/>
            <person name="Kaas R.S."/>
            <person name="Kennedy S."/>
            <person name="Kristiansen K."/>
            <person name="Kultima J.R."/>
            <person name="Leonard P."/>
            <person name="Levenez F."/>
            <person name="Lund O."/>
            <person name="Moumen B."/>
            <person name="Le Paslier D."/>
            <person name="Pons N."/>
            <person name="Pedersen O."/>
            <person name="Prifti E."/>
            <person name="Qin J."/>
            <person name="Raes J."/>
            <person name="Tap J."/>
            <person name="Tims S."/>
            <person name="Ussery D.W."/>
            <person name="Yamada T."/>
            <person name="MetaHit consortium"/>
            <person name="Renault P."/>
            <person name="Sicheritz-Ponten T."/>
            <person name="Bork P."/>
            <person name="Wang J."/>
            <person name="Brunak S."/>
            <person name="Ehrlich S.D."/>
        </authorList>
    </citation>
    <scope>NUCLEOTIDE SEQUENCE [LARGE SCALE GENOMIC DNA]</scope>
</reference>